<evidence type="ECO:0000313" key="2">
    <source>
        <dbReference type="Proteomes" id="UP000321574"/>
    </source>
</evidence>
<proteinExistence type="predicted"/>
<evidence type="ECO:0000313" key="1">
    <source>
        <dbReference type="EMBL" id="TXL57845.1"/>
    </source>
</evidence>
<comment type="caution">
    <text evidence="1">The sequence shown here is derived from an EMBL/GenBank/DDBJ whole genome shotgun (WGS) entry which is preliminary data.</text>
</comment>
<accession>A0A5C8NGA0</accession>
<keyword evidence="2" id="KW-1185">Reference proteome</keyword>
<dbReference type="RefSeq" id="WP_147670644.1">
    <property type="nucleotide sequence ID" value="NZ_VDUW01000016.1"/>
</dbReference>
<dbReference type="Proteomes" id="UP000321574">
    <property type="component" value="Unassembled WGS sequence"/>
</dbReference>
<reference evidence="1 2" key="1">
    <citation type="submission" date="2019-06" db="EMBL/GenBank/DDBJ databases">
        <title>Cerasibacillus sp. nov., isolated from maize field.</title>
        <authorList>
            <person name="Lin S.-Y."/>
            <person name="Tsai C.-F."/>
            <person name="Young C.-C."/>
        </authorList>
    </citation>
    <scope>NUCLEOTIDE SEQUENCE [LARGE SCALE GENOMIC DNA]</scope>
    <source>
        <strain evidence="1 2">CC-CFT480</strain>
    </source>
</reference>
<name>A0A5C8NGA0_9BACI</name>
<organism evidence="1 2">
    <name type="scientific">Cerasibacillus terrae</name>
    <dbReference type="NCBI Taxonomy" id="2498845"/>
    <lineage>
        <taxon>Bacteria</taxon>
        <taxon>Bacillati</taxon>
        <taxon>Bacillota</taxon>
        <taxon>Bacilli</taxon>
        <taxon>Bacillales</taxon>
        <taxon>Bacillaceae</taxon>
        <taxon>Cerasibacillus</taxon>
    </lineage>
</organism>
<sequence length="63" mass="7270">MIPSRESPFSGFQSIYRDSKVYIGIPKYISGFQSIYRDSKVYIGIPKYISGFQSIYRDFLTTG</sequence>
<gene>
    <name evidence="1" type="ORF">FHP05_14640</name>
</gene>
<dbReference type="EMBL" id="VDUW01000016">
    <property type="protein sequence ID" value="TXL57845.1"/>
    <property type="molecule type" value="Genomic_DNA"/>
</dbReference>
<dbReference type="AlphaFoldDB" id="A0A5C8NGA0"/>
<protein>
    <submittedName>
        <fullName evidence="1">Uncharacterized protein</fullName>
    </submittedName>
</protein>